<evidence type="ECO:0000256" key="1">
    <source>
        <dbReference type="ARBA" id="ARBA00004651"/>
    </source>
</evidence>
<dbReference type="Pfam" id="PF09678">
    <property type="entry name" value="Caa3_CtaG"/>
    <property type="match status" value="1"/>
</dbReference>
<gene>
    <name evidence="7" type="ORF">SAMN05192557_0082</name>
</gene>
<dbReference type="GO" id="GO:0005886">
    <property type="term" value="C:plasma membrane"/>
    <property type="evidence" value="ECO:0007669"/>
    <property type="project" value="UniProtKB-SubCell"/>
</dbReference>
<reference evidence="7 8" key="1">
    <citation type="submission" date="2016-10" db="EMBL/GenBank/DDBJ databases">
        <authorList>
            <person name="Varghese N."/>
            <person name="Submissions S."/>
        </authorList>
    </citation>
    <scope>NUCLEOTIDE SEQUENCE [LARGE SCALE GENOMIC DNA]</scope>
    <source>
        <strain evidence="7 8">IBRC-M10081</strain>
    </source>
</reference>
<dbReference type="RefSeq" id="WP_091472678.1">
    <property type="nucleotide sequence ID" value="NZ_FOIT01000001.1"/>
</dbReference>
<dbReference type="AlphaFoldDB" id="A0A662Z2E0"/>
<feature type="transmembrane region" description="Helical" evidence="6">
    <location>
        <begin position="266"/>
        <end position="285"/>
    </location>
</feature>
<feature type="transmembrane region" description="Helical" evidence="6">
    <location>
        <begin position="54"/>
        <end position="75"/>
    </location>
</feature>
<evidence type="ECO:0000313" key="8">
    <source>
        <dbReference type="Proteomes" id="UP000243605"/>
    </source>
</evidence>
<protein>
    <submittedName>
        <fullName evidence="7">Putative membrane protein</fullName>
    </submittedName>
</protein>
<name>A0A662Z2E0_9STAP</name>
<dbReference type="InterPro" id="IPR019108">
    <property type="entry name" value="Caa3_assmbl_CtaG-rel"/>
</dbReference>
<feature type="transmembrane region" description="Helical" evidence="6">
    <location>
        <begin position="87"/>
        <end position="105"/>
    </location>
</feature>
<comment type="subcellular location">
    <subcellularLocation>
        <location evidence="1">Cell membrane</location>
        <topology evidence="1">Multi-pass membrane protein</topology>
    </subcellularLocation>
</comment>
<evidence type="ECO:0000256" key="2">
    <source>
        <dbReference type="ARBA" id="ARBA00022475"/>
    </source>
</evidence>
<sequence length="317" mass="36278">MENLSSIRIFGFVANWSPFLLALIVFFIVVYFLLTKLWYKDIEGGRPLKVSEGVFFVAAMIILYAMKGSPVNILAHISFSFHMVQMAFVYLLMAPMMYFAIPDYLQKAFVKLPIAKQVFKIGKKPLLALILFVGVFSVYHIPVVLDFLKTEPTMHTSFEVLLFILALLMWYPMFNKVEPQEVHMGGLWKILYIFGIGMLLTPACGLIIFATTPMYASYTDGDAWLKAMELCVPVGVLNGLEGSSALSGPQYFLNSTTLADQQTGGVIMKILQEVFFSAMLVYIFVRWFREERSNPEETTRKDLERVQKQRELEKLYR</sequence>
<evidence type="ECO:0000313" key="7">
    <source>
        <dbReference type="EMBL" id="SEV80405.1"/>
    </source>
</evidence>
<keyword evidence="8" id="KW-1185">Reference proteome</keyword>
<organism evidence="7 8">
    <name type="scientific">Aliicoccus persicus</name>
    <dbReference type="NCBI Taxonomy" id="930138"/>
    <lineage>
        <taxon>Bacteria</taxon>
        <taxon>Bacillati</taxon>
        <taxon>Bacillota</taxon>
        <taxon>Bacilli</taxon>
        <taxon>Bacillales</taxon>
        <taxon>Staphylococcaceae</taxon>
        <taxon>Aliicoccus</taxon>
    </lineage>
</organism>
<dbReference type="NCBIfam" id="TIGR02737">
    <property type="entry name" value="caa3_CtaG"/>
    <property type="match status" value="1"/>
</dbReference>
<keyword evidence="5 6" id="KW-0472">Membrane</keyword>
<keyword evidence="3 6" id="KW-0812">Transmembrane</keyword>
<evidence type="ECO:0000256" key="4">
    <source>
        <dbReference type="ARBA" id="ARBA00022989"/>
    </source>
</evidence>
<proteinExistence type="predicted"/>
<feature type="transmembrane region" description="Helical" evidence="6">
    <location>
        <begin position="126"/>
        <end position="145"/>
    </location>
</feature>
<dbReference type="OrthoDB" id="128422at2"/>
<dbReference type="Proteomes" id="UP000243605">
    <property type="component" value="Unassembled WGS sequence"/>
</dbReference>
<keyword evidence="2" id="KW-1003">Cell membrane</keyword>
<feature type="transmembrane region" description="Helical" evidence="6">
    <location>
        <begin position="12"/>
        <end position="34"/>
    </location>
</feature>
<dbReference type="EMBL" id="FOIT01000001">
    <property type="protein sequence ID" value="SEV80405.1"/>
    <property type="molecule type" value="Genomic_DNA"/>
</dbReference>
<feature type="transmembrane region" description="Helical" evidence="6">
    <location>
        <begin position="157"/>
        <end position="174"/>
    </location>
</feature>
<keyword evidence="4 6" id="KW-1133">Transmembrane helix</keyword>
<evidence type="ECO:0000256" key="5">
    <source>
        <dbReference type="ARBA" id="ARBA00023136"/>
    </source>
</evidence>
<feature type="transmembrane region" description="Helical" evidence="6">
    <location>
        <begin position="186"/>
        <end position="210"/>
    </location>
</feature>
<evidence type="ECO:0000256" key="3">
    <source>
        <dbReference type="ARBA" id="ARBA00022692"/>
    </source>
</evidence>
<dbReference type="InterPro" id="IPR014108">
    <property type="entry name" value="Caa3-assmbl_CtaG"/>
</dbReference>
<accession>A0A662Z2E0</accession>
<evidence type="ECO:0000256" key="6">
    <source>
        <dbReference type="SAM" id="Phobius"/>
    </source>
</evidence>